<accession>A0A085Z6G9</accession>
<organism evidence="3 4">
    <name type="scientific">Chryseobacterium luteum</name>
    <dbReference type="NCBI Taxonomy" id="421531"/>
    <lineage>
        <taxon>Bacteria</taxon>
        <taxon>Pseudomonadati</taxon>
        <taxon>Bacteroidota</taxon>
        <taxon>Flavobacteriia</taxon>
        <taxon>Flavobacteriales</taxon>
        <taxon>Weeksellaceae</taxon>
        <taxon>Chryseobacterium group</taxon>
        <taxon>Chryseobacterium</taxon>
    </lineage>
</organism>
<reference evidence="3 4" key="1">
    <citation type="submission" date="2014-07" db="EMBL/GenBank/DDBJ databases">
        <title>Genome of Chryseobacterium luteum DSM 18605.</title>
        <authorList>
            <person name="Stropko S.J."/>
            <person name="Pipes S.E."/>
            <person name="Newman J.D."/>
        </authorList>
    </citation>
    <scope>NUCLEOTIDE SEQUENCE [LARGE SCALE GENOMIC DNA]</scope>
    <source>
        <strain evidence="3 4">DSM 18605</strain>
    </source>
</reference>
<dbReference type="OrthoDB" id="5695107at2"/>
<evidence type="ECO:0000313" key="3">
    <source>
        <dbReference type="EMBL" id="KFF00033.1"/>
    </source>
</evidence>
<dbReference type="EMBL" id="JPRO01000019">
    <property type="protein sequence ID" value="KFF00033.1"/>
    <property type="molecule type" value="Genomic_DNA"/>
</dbReference>
<evidence type="ECO:0000256" key="1">
    <source>
        <dbReference type="SAM" id="SignalP"/>
    </source>
</evidence>
<dbReference type="AlphaFoldDB" id="A0A085Z6G9"/>
<dbReference type="eggNOG" id="COG1409">
    <property type="taxonomic scope" value="Bacteria"/>
</dbReference>
<feature type="domain" description="Calcineurin-like phosphoesterase" evidence="2">
    <location>
        <begin position="25"/>
        <end position="369"/>
    </location>
</feature>
<feature type="signal peptide" evidence="1">
    <location>
        <begin position="1"/>
        <end position="18"/>
    </location>
</feature>
<protein>
    <submittedName>
        <fullName evidence="3">Metallophosphatase</fullName>
    </submittedName>
</protein>
<feature type="chain" id="PRO_5001800537" evidence="1">
    <location>
        <begin position="19"/>
        <end position="597"/>
    </location>
</feature>
<evidence type="ECO:0000313" key="4">
    <source>
        <dbReference type="Proteomes" id="UP000028703"/>
    </source>
</evidence>
<dbReference type="Gene3D" id="3.60.21.10">
    <property type="match status" value="2"/>
</dbReference>
<sequence>MNKGIFSLILFAFSFLSAQEKTVQIAFLSDVHLQDLYGSFSDNDFKGIINPKTGKATILRTMDSQLHSTRVFNENYFAFIKALDDIVAKGIKIVAMPGDFSDDGQAYNLRGLRTILDQYHQQYGIDFYLTTGNHDPVGPFRQEAGKDDFLGQDGNPLGIYSNGNQGKTTQKIITKDIAESGYLDILDELKDFGFYPKEKDLFWSSPFDQDSYKNYSYQKAFQNSTYSRRMYEVAKGFSVPDLSYVVEPVKGIWVMAIDGNTYIPKNINGNPDDPSNYNGASIGYNNVLANKQHLIKWVKRIADEAKLNGKTLIAFTHYPMIDFNDGATQEIKNLLGEKKWQLERVPDEEVAKTFSDAGLQIHFAGHMHINDTGIRKIDGKMLVNIQVPSLAAYLPGYKILTIHSSEKMEVETEVLNNVPHFDDLFPLYEKEYKTLSQNKRHQLWNKDILKTKSYHDFMLFHLKELVRLRMIPNDWPKEFVEKAKFLNGEDLLLQAQNPGSEITPKGINTKSFKKWKFDDLLFDLYKFQSADKLAKKDIQKERLYQYQVLEKLYEANTSQDPFVKQLKSVFRILSLLSNGDPADHFEIDLKRQLIKKL</sequence>
<name>A0A085Z6G9_9FLAO</name>
<evidence type="ECO:0000259" key="2">
    <source>
        <dbReference type="Pfam" id="PF00149"/>
    </source>
</evidence>
<dbReference type="RefSeq" id="WP_034707100.1">
    <property type="nucleotide sequence ID" value="NZ_JPRO01000019.1"/>
</dbReference>
<keyword evidence="1" id="KW-0732">Signal</keyword>
<dbReference type="GO" id="GO:0016787">
    <property type="term" value="F:hydrolase activity"/>
    <property type="evidence" value="ECO:0007669"/>
    <property type="project" value="InterPro"/>
</dbReference>
<gene>
    <name evidence="3" type="ORF">IX38_18195</name>
</gene>
<dbReference type="InterPro" id="IPR004843">
    <property type="entry name" value="Calcineurin-like_PHP"/>
</dbReference>
<keyword evidence="4" id="KW-1185">Reference proteome</keyword>
<dbReference type="Proteomes" id="UP000028703">
    <property type="component" value="Unassembled WGS sequence"/>
</dbReference>
<dbReference type="SUPFAM" id="SSF56300">
    <property type="entry name" value="Metallo-dependent phosphatases"/>
    <property type="match status" value="1"/>
</dbReference>
<proteinExistence type="predicted"/>
<dbReference type="STRING" id="421531.IX38_18195"/>
<comment type="caution">
    <text evidence="3">The sequence shown here is derived from an EMBL/GenBank/DDBJ whole genome shotgun (WGS) entry which is preliminary data.</text>
</comment>
<dbReference type="InterPro" id="IPR029052">
    <property type="entry name" value="Metallo-depent_PP-like"/>
</dbReference>
<dbReference type="Pfam" id="PF00149">
    <property type="entry name" value="Metallophos"/>
    <property type="match status" value="1"/>
</dbReference>